<feature type="transmembrane region" description="Helical" evidence="1">
    <location>
        <begin position="12"/>
        <end position="40"/>
    </location>
</feature>
<keyword evidence="3" id="KW-1185">Reference proteome</keyword>
<evidence type="ECO:0000256" key="1">
    <source>
        <dbReference type="SAM" id="Phobius"/>
    </source>
</evidence>
<protein>
    <submittedName>
        <fullName evidence="2">Uncharacterized protein</fullName>
    </submittedName>
</protein>
<organism evidence="2 3">
    <name type="scientific">Penaeus vannamei</name>
    <name type="common">Whiteleg shrimp</name>
    <name type="synonym">Litopenaeus vannamei</name>
    <dbReference type="NCBI Taxonomy" id="6689"/>
    <lineage>
        <taxon>Eukaryota</taxon>
        <taxon>Metazoa</taxon>
        <taxon>Ecdysozoa</taxon>
        <taxon>Arthropoda</taxon>
        <taxon>Crustacea</taxon>
        <taxon>Multicrustacea</taxon>
        <taxon>Malacostraca</taxon>
        <taxon>Eumalacostraca</taxon>
        <taxon>Eucarida</taxon>
        <taxon>Decapoda</taxon>
        <taxon>Dendrobranchiata</taxon>
        <taxon>Penaeoidea</taxon>
        <taxon>Penaeidae</taxon>
        <taxon>Penaeus</taxon>
    </lineage>
</organism>
<keyword evidence="1" id="KW-0812">Transmembrane</keyword>
<evidence type="ECO:0000313" key="2">
    <source>
        <dbReference type="EMBL" id="ROT66522.1"/>
    </source>
</evidence>
<comment type="caution">
    <text evidence="2">The sequence shown here is derived from an EMBL/GenBank/DDBJ whole genome shotgun (WGS) entry which is preliminary data.</text>
</comment>
<evidence type="ECO:0000313" key="3">
    <source>
        <dbReference type="Proteomes" id="UP000283509"/>
    </source>
</evidence>
<accession>A0A3R7PHD0</accession>
<reference evidence="2 3" key="1">
    <citation type="submission" date="2018-04" db="EMBL/GenBank/DDBJ databases">
        <authorList>
            <person name="Zhang X."/>
            <person name="Yuan J."/>
            <person name="Li F."/>
            <person name="Xiang J."/>
        </authorList>
    </citation>
    <scope>NUCLEOTIDE SEQUENCE [LARGE SCALE GENOMIC DNA]</scope>
    <source>
        <tissue evidence="2">Muscle</tissue>
    </source>
</reference>
<keyword evidence="1" id="KW-1133">Transmembrane helix</keyword>
<reference evidence="2 3" key="2">
    <citation type="submission" date="2019-01" db="EMBL/GenBank/DDBJ databases">
        <title>The decoding of complex shrimp genome reveals the adaptation for benthos swimmer, frequently molting mechanism and breeding impact on genome.</title>
        <authorList>
            <person name="Sun Y."/>
            <person name="Gao Y."/>
            <person name="Yu Y."/>
        </authorList>
    </citation>
    <scope>NUCLEOTIDE SEQUENCE [LARGE SCALE GENOMIC DNA]</scope>
    <source>
        <tissue evidence="2">Muscle</tissue>
    </source>
</reference>
<proteinExistence type="predicted"/>
<dbReference type="AlphaFoldDB" id="A0A3R7PHD0"/>
<sequence>MKFILTGVTHLGYIPALFLLATIPHALEYVLALAFAVWVVCACPQVGVAALRHVVVSGVRTSLVHMQDSYTWRGCIRWRYVGGSGYVALSSRASHLGSKGSLARPGVALGDLHPFPRARVNLTSLPRARVTLPHPFPRARVCLTSLPRSPCSLPPSREPVYLTSLPPFPRARVTLPPFPRPTYLTSLPRARVTLPSLPESPCYLTSLPESPCYLTSLPESPRYLTSLPESPSYLTSLPKSPVTLALPSREPVLPYLRSREPVITLPPVPRRARVTLPPFPRARVTLPPFPRAREPVFPCLPPCYLPPSQSRVITVPPLGARDSASRVTLPPFPRARVTLPPFPESRVTLTEPALRGQRQRPSPRMWSKEALQHGARKCANVRAVLGCKPSFGAHLSPSG</sequence>
<keyword evidence="1" id="KW-0472">Membrane</keyword>
<gene>
    <name evidence="2" type="ORF">C7M84_015448</name>
</gene>
<dbReference type="EMBL" id="QCYY01002922">
    <property type="protein sequence ID" value="ROT66522.1"/>
    <property type="molecule type" value="Genomic_DNA"/>
</dbReference>
<name>A0A3R7PHD0_PENVA</name>
<dbReference type="Proteomes" id="UP000283509">
    <property type="component" value="Unassembled WGS sequence"/>
</dbReference>